<keyword evidence="1" id="KW-0343">GTPase activation</keyword>
<evidence type="ECO:0000313" key="6">
    <source>
        <dbReference type="WBParaSite" id="PgR007_g169_t02"/>
    </source>
</evidence>
<feature type="domain" description="Rab-GAP TBC" evidence="3">
    <location>
        <begin position="50"/>
        <end position="340"/>
    </location>
</feature>
<evidence type="ECO:0000259" key="3">
    <source>
        <dbReference type="PROSITE" id="PS50086"/>
    </source>
</evidence>
<dbReference type="PROSITE" id="PS50086">
    <property type="entry name" value="TBC_RABGAP"/>
    <property type="match status" value="1"/>
</dbReference>
<dbReference type="PANTHER" id="PTHR22957:SF337">
    <property type="entry name" value="TBC1 DOMAIN FAMILY MEMBER 5"/>
    <property type="match status" value="1"/>
</dbReference>
<dbReference type="FunFam" id="1.10.8.270:FF:000011">
    <property type="entry name" value="TBC1 domain family member 5"/>
    <property type="match status" value="1"/>
</dbReference>
<evidence type="ECO:0000313" key="4">
    <source>
        <dbReference type="Proteomes" id="UP000887569"/>
    </source>
</evidence>
<protein>
    <submittedName>
        <fullName evidence="5 6">Rab-GAP TBC domain-containing protein</fullName>
    </submittedName>
</protein>
<dbReference type="GO" id="GO:0005096">
    <property type="term" value="F:GTPase activator activity"/>
    <property type="evidence" value="ECO:0007669"/>
    <property type="project" value="UniProtKB-KW"/>
</dbReference>
<dbReference type="Gene3D" id="1.10.8.270">
    <property type="entry name" value="putative rabgap domain of human tbc1 domain family member 14 like domains"/>
    <property type="match status" value="1"/>
</dbReference>
<dbReference type="Pfam" id="PF00566">
    <property type="entry name" value="RabGAP-TBC"/>
    <property type="match status" value="2"/>
</dbReference>
<dbReference type="AlphaFoldDB" id="A0A915AFU9"/>
<reference evidence="5 6" key="1">
    <citation type="submission" date="2022-11" db="UniProtKB">
        <authorList>
            <consortium name="WormBaseParasite"/>
        </authorList>
    </citation>
    <scope>IDENTIFICATION</scope>
</reference>
<dbReference type="WBParaSite" id="PgR007_g169_t02">
    <property type="protein sequence ID" value="PgR007_g169_t02"/>
    <property type="gene ID" value="PgR007_g169"/>
</dbReference>
<evidence type="ECO:0000313" key="5">
    <source>
        <dbReference type="WBParaSite" id="PgR007_g169_t01"/>
    </source>
</evidence>
<dbReference type="WBParaSite" id="PgR007_g169_t04">
    <property type="protein sequence ID" value="PgR007_g169_t04"/>
    <property type="gene ID" value="PgR007_g169"/>
</dbReference>
<dbReference type="FunFam" id="1.10.472.80:FF:000038">
    <property type="entry name" value="TBC1 domain family member 5"/>
    <property type="match status" value="1"/>
</dbReference>
<organism evidence="4 5">
    <name type="scientific">Parascaris univalens</name>
    <name type="common">Nematode worm</name>
    <dbReference type="NCBI Taxonomy" id="6257"/>
    <lineage>
        <taxon>Eukaryota</taxon>
        <taxon>Metazoa</taxon>
        <taxon>Ecdysozoa</taxon>
        <taxon>Nematoda</taxon>
        <taxon>Chromadorea</taxon>
        <taxon>Rhabditida</taxon>
        <taxon>Spirurina</taxon>
        <taxon>Ascaridomorpha</taxon>
        <taxon>Ascaridoidea</taxon>
        <taxon>Ascarididae</taxon>
        <taxon>Parascaris</taxon>
    </lineage>
</organism>
<proteinExistence type="predicted"/>
<dbReference type="SMART" id="SM00164">
    <property type="entry name" value="TBC"/>
    <property type="match status" value="1"/>
</dbReference>
<dbReference type="InterPro" id="IPR000195">
    <property type="entry name" value="Rab-GAP-TBC_dom"/>
</dbReference>
<dbReference type="WBParaSite" id="PgR007_g169_t03">
    <property type="protein sequence ID" value="PgR007_g169_t03"/>
    <property type="gene ID" value="PgR007_g169"/>
</dbReference>
<feature type="region of interest" description="Disordered" evidence="2">
    <location>
        <begin position="420"/>
        <end position="442"/>
    </location>
</feature>
<evidence type="ECO:0000256" key="2">
    <source>
        <dbReference type="SAM" id="MobiDB-lite"/>
    </source>
</evidence>
<dbReference type="InterPro" id="IPR035969">
    <property type="entry name" value="Rab-GAP_TBC_sf"/>
</dbReference>
<dbReference type="PANTHER" id="PTHR22957">
    <property type="entry name" value="TBC1 DOMAIN FAMILY MEMBER GTPASE-ACTIVATING PROTEIN"/>
    <property type="match status" value="1"/>
</dbReference>
<evidence type="ECO:0000256" key="1">
    <source>
        <dbReference type="ARBA" id="ARBA00022468"/>
    </source>
</evidence>
<name>A0A915AFU9_PARUN</name>
<dbReference type="WBParaSite" id="PgR007_g169_t01">
    <property type="protein sequence ID" value="PgR007_g169_t01"/>
    <property type="gene ID" value="PgR007_g169"/>
</dbReference>
<dbReference type="SUPFAM" id="SSF47923">
    <property type="entry name" value="Ypt/Rab-GAP domain of gyp1p"/>
    <property type="match status" value="2"/>
</dbReference>
<dbReference type="Proteomes" id="UP000887569">
    <property type="component" value="Unplaced"/>
</dbReference>
<sequence length="615" mass="70335">MEAVDEQSASSNVNIEKMATKPSFVEEWAEFFGERVNLDRIEQCCISGKLRGSHVRSIIWRILLKCLPVDRSEWCSILARSRRFYVDLKSKLKVDPHCDAAFQMDPEMNNPLSLGDQNPWQQYFADEDLRECINRDVERTFPELQFFQESRTRSWMSDILFVYGKRNPHIAYKQGMHEILAPLLFVLYFDREAFAHLMEQNGFSAVPEEEVAILRAVNDPHFIEHDAFELFTQLMMLLECWYISGDEKTTREDALTSNDEIVVEPFCRSQDTGPTSELIEKLLSINSNILAVIDPPLHAHLLKLDVAPQLYGIRWIRLLFGREFPIHDLLFVWDAILAHRPTLSLVDYIFVAMLEQIRDLLLDGDFSACMQYLMRYPPVVDVHSFIQLALHIKSPKKYRKPRAAEITNFANITVAGMSHPNRNRADSSYRPSRASPVRREGLHHERRGVDAVVSKIVDTFTEHSVAKSGSQAADVEKQYFVSHVEVNLLKDQVACLQSRLNDVDFVVRVAAKRIAKCIGDIESMQGDENVKHRMANELREISEQLTRSTVSEASVRHIGSIRDATRERGGVELAREASTVRAPAPPRGLPQTIRSVYGDAELVEITRGRKNVDAT</sequence>
<dbReference type="Gene3D" id="1.10.472.80">
    <property type="entry name" value="Ypt/Rab-GAP domain of gyp1p, domain 3"/>
    <property type="match status" value="1"/>
</dbReference>
<keyword evidence="4" id="KW-1185">Reference proteome</keyword>
<dbReference type="GO" id="GO:0005737">
    <property type="term" value="C:cytoplasm"/>
    <property type="evidence" value="ECO:0007669"/>
    <property type="project" value="UniProtKB-ARBA"/>
</dbReference>
<accession>A0A915AFU9</accession>